<reference evidence="2" key="1">
    <citation type="submission" date="2020-07" db="EMBL/GenBank/DDBJ databases">
        <title>Vallitalea pronyensis genome.</title>
        <authorList>
            <person name="Postec A."/>
        </authorList>
    </citation>
    <scope>NUCLEOTIDE SEQUENCE</scope>
    <source>
        <strain evidence="2">FatNI3</strain>
    </source>
</reference>
<keyword evidence="2" id="KW-0413">Isomerase</keyword>
<dbReference type="AlphaFoldDB" id="A0A8J8SHY0"/>
<dbReference type="KEGG" id="vpy:HZI73_17050"/>
<dbReference type="RefSeq" id="WP_212694583.1">
    <property type="nucleotide sequence ID" value="NZ_CP058649.1"/>
</dbReference>
<dbReference type="SUPFAM" id="SSF51658">
    <property type="entry name" value="Xylose isomerase-like"/>
    <property type="match status" value="1"/>
</dbReference>
<evidence type="ECO:0000313" key="2">
    <source>
        <dbReference type="EMBL" id="QUI23893.1"/>
    </source>
</evidence>
<dbReference type="GO" id="GO:0016853">
    <property type="term" value="F:isomerase activity"/>
    <property type="evidence" value="ECO:0007669"/>
    <property type="project" value="UniProtKB-KW"/>
</dbReference>
<dbReference type="InterPro" id="IPR013022">
    <property type="entry name" value="Xyl_isomerase-like_TIM-brl"/>
</dbReference>
<evidence type="ECO:0000313" key="3">
    <source>
        <dbReference type="Proteomes" id="UP000683246"/>
    </source>
</evidence>
<dbReference type="PANTHER" id="PTHR12110">
    <property type="entry name" value="HYDROXYPYRUVATE ISOMERASE"/>
    <property type="match status" value="1"/>
</dbReference>
<protein>
    <submittedName>
        <fullName evidence="2">Sugar phosphate isomerase/epimerase</fullName>
    </submittedName>
</protein>
<accession>A0A8J8SHY0</accession>
<dbReference type="EMBL" id="CP058649">
    <property type="protein sequence ID" value="QUI23893.1"/>
    <property type="molecule type" value="Genomic_DNA"/>
</dbReference>
<dbReference type="Gene3D" id="3.20.20.150">
    <property type="entry name" value="Divalent-metal-dependent TIM barrel enzymes"/>
    <property type="match status" value="1"/>
</dbReference>
<organism evidence="2 3">
    <name type="scientific">Vallitalea pronyensis</name>
    <dbReference type="NCBI Taxonomy" id="1348613"/>
    <lineage>
        <taxon>Bacteria</taxon>
        <taxon>Bacillati</taxon>
        <taxon>Bacillota</taxon>
        <taxon>Clostridia</taxon>
        <taxon>Lachnospirales</taxon>
        <taxon>Vallitaleaceae</taxon>
        <taxon>Vallitalea</taxon>
    </lineage>
</organism>
<feature type="domain" description="Xylose isomerase-like TIM barrel" evidence="1">
    <location>
        <begin position="22"/>
        <end position="253"/>
    </location>
</feature>
<gene>
    <name evidence="2" type="ORF">HZI73_17050</name>
</gene>
<dbReference type="InterPro" id="IPR050312">
    <property type="entry name" value="IolE/XylAMocC-like"/>
</dbReference>
<dbReference type="InterPro" id="IPR036237">
    <property type="entry name" value="Xyl_isomerase-like_sf"/>
</dbReference>
<dbReference type="PANTHER" id="PTHR12110:SF53">
    <property type="entry name" value="BLR5974 PROTEIN"/>
    <property type="match status" value="1"/>
</dbReference>
<dbReference type="Proteomes" id="UP000683246">
    <property type="component" value="Chromosome"/>
</dbReference>
<sequence length="266" mass="30564">MMMTISISTGFSYTKSYTEILDIIAETGCKHIELFMNQSFIQVPIDDIVEAVEARHLQVISIHTPIFFVREVRGESEAYWIEKCIAYADRLGADIIISHSVLTGQGDDIKNVDDVYRQNFKRYGHGEAYTLCTENMPKLPVHSFTSDKKAFKAFISEHQYAVTFDTSHWSSFGYDIIEGYKGMKPHIKNIHLSDCQDGREHLALGKGNQPIKAFIQYLVSDGYEGPITLELDFDNKERQYIQDYDEAVHVLRRCITFIEDSMFNSQ</sequence>
<keyword evidence="3" id="KW-1185">Reference proteome</keyword>
<dbReference type="Pfam" id="PF01261">
    <property type="entry name" value="AP_endonuc_2"/>
    <property type="match status" value="1"/>
</dbReference>
<name>A0A8J8SHY0_9FIRM</name>
<proteinExistence type="predicted"/>
<evidence type="ECO:0000259" key="1">
    <source>
        <dbReference type="Pfam" id="PF01261"/>
    </source>
</evidence>